<keyword evidence="5" id="KW-0479">Metal-binding</keyword>
<dbReference type="PANTHER" id="PTHR41694">
    <property type="entry name" value="ENDOGENOUS RETROVIRUS GROUP K MEMBER POL PROTEIN"/>
    <property type="match status" value="1"/>
</dbReference>
<dbReference type="InterPro" id="IPR012337">
    <property type="entry name" value="RNaseH-like_sf"/>
</dbReference>
<reference evidence="12 13" key="1">
    <citation type="submission" date="2019-09" db="EMBL/GenBank/DDBJ databases">
        <title>Bird 10,000 Genomes (B10K) Project - Family phase.</title>
        <authorList>
            <person name="Zhang G."/>
        </authorList>
    </citation>
    <scope>NUCLEOTIDE SEQUENCE [LARGE SCALE GENOMIC DNA]</scope>
    <source>
        <strain evidence="12">B10K-DU-001-64</strain>
        <tissue evidence="12">Muscle</tissue>
    </source>
</reference>
<evidence type="ECO:0000256" key="2">
    <source>
        <dbReference type="ARBA" id="ARBA00022679"/>
    </source>
</evidence>
<evidence type="ECO:0000259" key="10">
    <source>
        <dbReference type="PROSITE" id="PS50876"/>
    </source>
</evidence>
<dbReference type="SUPFAM" id="SSF53098">
    <property type="entry name" value="Ribonuclease H-like"/>
    <property type="match status" value="1"/>
</dbReference>
<dbReference type="Proteomes" id="UP000574691">
    <property type="component" value="Unassembled WGS sequence"/>
</dbReference>
<feature type="domain" description="Integrase-type" evidence="10">
    <location>
        <begin position="19"/>
        <end position="60"/>
    </location>
</feature>
<keyword evidence="4" id="KW-0540">Nuclease</keyword>
<accession>A0A7K4TP19</accession>
<keyword evidence="13" id="KW-1185">Reference proteome</keyword>
<keyword evidence="6" id="KW-0255">Endonuclease</keyword>
<organism evidence="12 13">
    <name type="scientific">Burhinus bistriatus</name>
    <dbReference type="NCBI Taxonomy" id="240201"/>
    <lineage>
        <taxon>Eukaryota</taxon>
        <taxon>Metazoa</taxon>
        <taxon>Chordata</taxon>
        <taxon>Craniata</taxon>
        <taxon>Vertebrata</taxon>
        <taxon>Euteleostomi</taxon>
        <taxon>Archelosauria</taxon>
        <taxon>Archosauria</taxon>
        <taxon>Dinosauria</taxon>
        <taxon>Saurischia</taxon>
        <taxon>Theropoda</taxon>
        <taxon>Coelurosauria</taxon>
        <taxon>Aves</taxon>
        <taxon>Neognathae</taxon>
        <taxon>Neoaves</taxon>
        <taxon>Charadriiformes</taxon>
        <taxon>Burhinidae</taxon>
        <taxon>Burhinus</taxon>
    </lineage>
</organism>
<proteinExistence type="predicted"/>
<keyword evidence="9" id="KW-0863">Zinc-finger</keyword>
<keyword evidence="7" id="KW-0378">Hydrolase</keyword>
<dbReference type="Pfam" id="PF02022">
    <property type="entry name" value="Integrase_Zn"/>
    <property type="match status" value="1"/>
</dbReference>
<dbReference type="PROSITE" id="PS50994">
    <property type="entry name" value="INTEGRASE"/>
    <property type="match status" value="1"/>
</dbReference>
<dbReference type="GO" id="GO:0008270">
    <property type="term" value="F:zinc ion binding"/>
    <property type="evidence" value="ECO:0007669"/>
    <property type="project" value="UniProtKB-KW"/>
</dbReference>
<dbReference type="InterPro" id="IPR001584">
    <property type="entry name" value="Integrase_cat-core"/>
</dbReference>
<evidence type="ECO:0000313" key="12">
    <source>
        <dbReference type="EMBL" id="NWQ98909.1"/>
    </source>
</evidence>
<dbReference type="Gene3D" id="1.10.10.200">
    <property type="match status" value="1"/>
</dbReference>
<evidence type="ECO:0000256" key="7">
    <source>
        <dbReference type="ARBA" id="ARBA00022801"/>
    </source>
</evidence>
<dbReference type="GO" id="GO:0004519">
    <property type="term" value="F:endonuclease activity"/>
    <property type="evidence" value="ECO:0007669"/>
    <property type="project" value="UniProtKB-KW"/>
</dbReference>
<evidence type="ECO:0000256" key="4">
    <source>
        <dbReference type="ARBA" id="ARBA00022722"/>
    </source>
</evidence>
<evidence type="ECO:0000256" key="3">
    <source>
        <dbReference type="ARBA" id="ARBA00022695"/>
    </source>
</evidence>
<dbReference type="GO" id="GO:0035613">
    <property type="term" value="F:RNA stem-loop binding"/>
    <property type="evidence" value="ECO:0007669"/>
    <property type="project" value="TreeGrafter"/>
</dbReference>
<name>A0A7K4TP19_9CHAR</name>
<dbReference type="GO" id="GO:0016787">
    <property type="term" value="F:hydrolase activity"/>
    <property type="evidence" value="ECO:0007669"/>
    <property type="project" value="UniProtKB-KW"/>
</dbReference>
<dbReference type="AlphaFoldDB" id="A0A7K4TP19"/>
<dbReference type="GO" id="GO:0015074">
    <property type="term" value="P:DNA integration"/>
    <property type="evidence" value="ECO:0007669"/>
    <property type="project" value="InterPro"/>
</dbReference>
<gene>
    <name evidence="12" type="primary">Ervk10_1</name>
    <name evidence="12" type="ORF">BURBIS_R15731</name>
</gene>
<keyword evidence="2" id="KW-0808">Transferase</keyword>
<evidence type="ECO:0000259" key="11">
    <source>
        <dbReference type="PROSITE" id="PS50994"/>
    </source>
</evidence>
<feature type="non-terminal residue" evidence="12">
    <location>
        <position position="1"/>
    </location>
</feature>
<protein>
    <recommendedName>
        <fullName evidence="1">RNA-directed DNA polymerase</fullName>
        <ecNumber evidence="1">2.7.7.49</ecNumber>
    </recommendedName>
</protein>
<dbReference type="PANTHER" id="PTHR41694:SF3">
    <property type="entry name" value="RNA-DIRECTED DNA POLYMERASE-RELATED"/>
    <property type="match status" value="1"/>
</dbReference>
<dbReference type="InterPro" id="IPR036397">
    <property type="entry name" value="RNaseH_sf"/>
</dbReference>
<keyword evidence="8" id="KW-0695">RNA-directed DNA polymerase</keyword>
<dbReference type="EC" id="2.7.7.49" evidence="1"/>
<dbReference type="InterPro" id="IPR017856">
    <property type="entry name" value="Integrase-like_N"/>
</dbReference>
<evidence type="ECO:0000256" key="9">
    <source>
        <dbReference type="PROSITE-ProRule" id="PRU00450"/>
    </source>
</evidence>
<dbReference type="SUPFAM" id="SSF46919">
    <property type="entry name" value="N-terminal Zn binding domain of HIV integrase"/>
    <property type="match status" value="1"/>
</dbReference>
<comment type="caution">
    <text evidence="12">The sequence shown here is derived from an EMBL/GenBank/DDBJ whole genome shotgun (WGS) entry which is preliminary data.</text>
</comment>
<feature type="domain" description="Integrase catalytic" evidence="11">
    <location>
        <begin position="68"/>
        <end position="113"/>
    </location>
</feature>
<dbReference type="PROSITE" id="PS50876">
    <property type="entry name" value="ZF_INTEGRASE"/>
    <property type="match status" value="1"/>
</dbReference>
<sequence>LGEGNARVVQLVSVAAPLSEFVKARESHNIFHQNARGLHRQFDITMEEAKGVVRTCPTCSHHGPSLSIGVNPRGLEARELWQMDVTHVAEFGRLKYVHVTVDTCIKFVWATAQ</sequence>
<dbReference type="EMBL" id="VYXH01014013">
    <property type="protein sequence ID" value="NWQ98909.1"/>
    <property type="molecule type" value="Genomic_DNA"/>
</dbReference>
<keyword evidence="9" id="KW-0862">Zinc</keyword>
<dbReference type="GO" id="GO:0003964">
    <property type="term" value="F:RNA-directed DNA polymerase activity"/>
    <property type="evidence" value="ECO:0007669"/>
    <property type="project" value="UniProtKB-KW"/>
</dbReference>
<evidence type="ECO:0000256" key="5">
    <source>
        <dbReference type="ARBA" id="ARBA00022723"/>
    </source>
</evidence>
<evidence type="ECO:0000256" key="8">
    <source>
        <dbReference type="ARBA" id="ARBA00022918"/>
    </source>
</evidence>
<dbReference type="Gene3D" id="3.30.420.10">
    <property type="entry name" value="Ribonuclease H-like superfamily/Ribonuclease H"/>
    <property type="match status" value="1"/>
</dbReference>
<dbReference type="InterPro" id="IPR003308">
    <property type="entry name" value="Integrase_Zn-bd_dom_N"/>
</dbReference>
<keyword evidence="3" id="KW-0548">Nucleotidyltransferase</keyword>
<evidence type="ECO:0000256" key="1">
    <source>
        <dbReference type="ARBA" id="ARBA00012493"/>
    </source>
</evidence>
<evidence type="ECO:0000313" key="13">
    <source>
        <dbReference type="Proteomes" id="UP000574691"/>
    </source>
</evidence>
<feature type="non-terminal residue" evidence="12">
    <location>
        <position position="113"/>
    </location>
</feature>
<evidence type="ECO:0000256" key="6">
    <source>
        <dbReference type="ARBA" id="ARBA00022759"/>
    </source>
</evidence>